<name>A0A1G8T9D6_9RHOB</name>
<keyword evidence="2" id="KW-1185">Reference proteome</keyword>
<sequence>MSLTFLKWSRSSRILAYADKQPEFATLREAESWFRGVYQPFGPASDGFWTRMARTSLRRRGDGVFTTHYDPRITVQFRASPDELSTWDRFGRITLPVHVIRGETSDLLPANMAERMKTEGPRPEVTVIPSCGHAPSLSRAEDTRMVREMIGSMV</sequence>
<gene>
    <name evidence="1" type="ORF">SAMN04488026_101681</name>
</gene>
<evidence type="ECO:0000313" key="1">
    <source>
        <dbReference type="EMBL" id="SDJ38259.1"/>
    </source>
</evidence>
<reference evidence="1 2" key="1">
    <citation type="submission" date="2016-10" db="EMBL/GenBank/DDBJ databases">
        <authorList>
            <person name="de Groot N.N."/>
        </authorList>
    </citation>
    <scope>NUCLEOTIDE SEQUENCE [LARGE SCALE GENOMIC DNA]</scope>
    <source>
        <strain evidence="1 2">DSM 25294</strain>
    </source>
</reference>
<dbReference type="InterPro" id="IPR029058">
    <property type="entry name" value="AB_hydrolase_fold"/>
</dbReference>
<organism evidence="1 2">
    <name type="scientific">Aliiruegeria lutimaris</name>
    <dbReference type="NCBI Taxonomy" id="571298"/>
    <lineage>
        <taxon>Bacteria</taxon>
        <taxon>Pseudomonadati</taxon>
        <taxon>Pseudomonadota</taxon>
        <taxon>Alphaproteobacteria</taxon>
        <taxon>Rhodobacterales</taxon>
        <taxon>Roseobacteraceae</taxon>
        <taxon>Aliiruegeria</taxon>
    </lineage>
</organism>
<proteinExistence type="predicted"/>
<dbReference type="Gene3D" id="3.40.50.1820">
    <property type="entry name" value="alpha/beta hydrolase"/>
    <property type="match status" value="1"/>
</dbReference>
<dbReference type="SUPFAM" id="SSF53474">
    <property type="entry name" value="alpha/beta-Hydrolases"/>
    <property type="match status" value="1"/>
</dbReference>
<dbReference type="STRING" id="571298.SAMN04488026_101681"/>
<protein>
    <recommendedName>
        <fullName evidence="3">Alpha/beta hydrolase family protein</fullName>
    </recommendedName>
</protein>
<dbReference type="Proteomes" id="UP000199382">
    <property type="component" value="Unassembled WGS sequence"/>
</dbReference>
<evidence type="ECO:0008006" key="3">
    <source>
        <dbReference type="Google" id="ProtNLM"/>
    </source>
</evidence>
<dbReference type="OrthoDB" id="9791366at2"/>
<dbReference type="AlphaFoldDB" id="A0A1G8T9D6"/>
<evidence type="ECO:0000313" key="2">
    <source>
        <dbReference type="Proteomes" id="UP000199382"/>
    </source>
</evidence>
<dbReference type="EMBL" id="FNEK01000016">
    <property type="protein sequence ID" value="SDJ38259.1"/>
    <property type="molecule type" value="Genomic_DNA"/>
</dbReference>
<accession>A0A1G8T9D6</accession>
<dbReference type="RefSeq" id="WP_093154658.1">
    <property type="nucleotide sequence ID" value="NZ_FNEK01000016.1"/>
</dbReference>